<evidence type="ECO:0000256" key="5">
    <source>
        <dbReference type="ARBA" id="ARBA00022679"/>
    </source>
</evidence>
<name>A0AAN7R003_TRANT</name>
<feature type="region of interest" description="Disordered" evidence="12">
    <location>
        <begin position="1"/>
        <end position="40"/>
    </location>
</feature>
<protein>
    <recommendedName>
        <fullName evidence="13">Protein kinase domain-containing protein</fullName>
    </recommendedName>
</protein>
<comment type="subcellular location">
    <subcellularLocation>
        <location evidence="1">Cell membrane</location>
        <topology evidence="1">Lipid-anchor</topology>
    </subcellularLocation>
</comment>
<evidence type="ECO:0000256" key="11">
    <source>
        <dbReference type="PROSITE-ProRule" id="PRU10141"/>
    </source>
</evidence>
<accession>A0AAN7R003</accession>
<evidence type="ECO:0000256" key="7">
    <source>
        <dbReference type="ARBA" id="ARBA00022777"/>
    </source>
</evidence>
<reference evidence="14 15" key="1">
    <citation type="journal article" date="2023" name="Hortic Res">
        <title>Pangenome of water caltrop reveals structural variations and asymmetric subgenome divergence after allopolyploidization.</title>
        <authorList>
            <person name="Zhang X."/>
            <person name="Chen Y."/>
            <person name="Wang L."/>
            <person name="Yuan Y."/>
            <person name="Fang M."/>
            <person name="Shi L."/>
            <person name="Lu R."/>
            <person name="Comes H.P."/>
            <person name="Ma Y."/>
            <person name="Chen Y."/>
            <person name="Huang G."/>
            <person name="Zhou Y."/>
            <person name="Zheng Z."/>
            <person name="Qiu Y."/>
        </authorList>
    </citation>
    <scope>NUCLEOTIDE SEQUENCE [LARGE SCALE GENOMIC DNA]</scope>
    <source>
        <strain evidence="14">F231</strain>
    </source>
</reference>
<keyword evidence="15" id="KW-1185">Reference proteome</keyword>
<dbReference type="InterPro" id="IPR008271">
    <property type="entry name" value="Ser/Thr_kinase_AS"/>
</dbReference>
<dbReference type="GO" id="GO:0004674">
    <property type="term" value="F:protein serine/threonine kinase activity"/>
    <property type="evidence" value="ECO:0007669"/>
    <property type="project" value="UniProtKB-KW"/>
</dbReference>
<keyword evidence="6 11" id="KW-0547">Nucleotide-binding</keyword>
<dbReference type="InterPro" id="IPR017441">
    <property type="entry name" value="Protein_kinase_ATP_BS"/>
</dbReference>
<feature type="compositionally biased region" description="Pro residues" evidence="12">
    <location>
        <begin position="358"/>
        <end position="370"/>
    </location>
</feature>
<dbReference type="Pfam" id="PF00069">
    <property type="entry name" value="Pkinase"/>
    <property type="match status" value="1"/>
</dbReference>
<dbReference type="FunFam" id="1.10.510.10:FF:000032">
    <property type="entry name" value="Serine/threonine-protein kinase PBS1"/>
    <property type="match status" value="1"/>
</dbReference>
<dbReference type="AlphaFoldDB" id="A0AAN7R003"/>
<keyword evidence="8 11" id="KW-0067">ATP-binding</keyword>
<evidence type="ECO:0000313" key="14">
    <source>
        <dbReference type="EMBL" id="KAK4786229.1"/>
    </source>
</evidence>
<evidence type="ECO:0000313" key="15">
    <source>
        <dbReference type="Proteomes" id="UP001346149"/>
    </source>
</evidence>
<gene>
    <name evidence="14" type="ORF">SAY86_002918</name>
</gene>
<dbReference type="PROSITE" id="PS00108">
    <property type="entry name" value="PROTEIN_KINASE_ST"/>
    <property type="match status" value="1"/>
</dbReference>
<evidence type="ECO:0000256" key="8">
    <source>
        <dbReference type="ARBA" id="ARBA00022840"/>
    </source>
</evidence>
<dbReference type="InterPro" id="IPR000719">
    <property type="entry name" value="Prot_kinase_dom"/>
</dbReference>
<evidence type="ECO:0000256" key="12">
    <source>
        <dbReference type="SAM" id="MobiDB-lite"/>
    </source>
</evidence>
<organism evidence="14 15">
    <name type="scientific">Trapa natans</name>
    <name type="common">Water chestnut</name>
    <dbReference type="NCBI Taxonomy" id="22666"/>
    <lineage>
        <taxon>Eukaryota</taxon>
        <taxon>Viridiplantae</taxon>
        <taxon>Streptophyta</taxon>
        <taxon>Embryophyta</taxon>
        <taxon>Tracheophyta</taxon>
        <taxon>Spermatophyta</taxon>
        <taxon>Magnoliopsida</taxon>
        <taxon>eudicotyledons</taxon>
        <taxon>Gunneridae</taxon>
        <taxon>Pentapetalae</taxon>
        <taxon>rosids</taxon>
        <taxon>malvids</taxon>
        <taxon>Myrtales</taxon>
        <taxon>Lythraceae</taxon>
        <taxon>Trapa</taxon>
    </lineage>
</organism>
<dbReference type="PANTHER" id="PTHR47985:SF32">
    <property type="entry name" value="RECEPTOR-LIKE KINASE LIP2"/>
    <property type="match status" value="1"/>
</dbReference>
<sequence>MSCFPCFRSQKSKSDQEEEEEDPPLGKPEPDVEVKRPKPAGHQIAKSEDNFDFSSIKAQTFTFRELASATKNFRQECFLGEGGFGRVYRGTIPGSGQAVVVKQLDRNGKQGNREFLAEVATLSLLHHENLVNLIGYCADGDQRLLVYDYLSGGPVENHLFDIGPDRKPLDWIDRMKIACGVAQGLEYLHDTANPPIIHRDLKSANVILDENNNPKLSDFGLGKMGQPGNGDKINRMMGTYGYCAPEYTRTGELTVKSDVYSFGIVLLELITGRRALDTSKPNDEQNLVAWAKPKFRDPKQFPGMADPVIERKFPEKALNQAVALAAMCLQEEASVRPLMSDVVATLSFLMTVPDDPPKPANPDPPSPLPPEASRKSDADSDHEGSSSSGSSDDDSEESEEEEEEGDEDDEEEKISGSGRQDSRLFSRSSKHKKGGSSRGGSISSSSSHRSVSPGRGKGHARFDKSSSRSRSSSRMGSSRNSSGAFLSRNDSQESEDEDDKGDSVGSARSEDGGSEIHDQVEEEEENEE</sequence>
<dbReference type="Gene3D" id="3.30.200.20">
    <property type="entry name" value="Phosphorylase Kinase, domain 1"/>
    <property type="match status" value="1"/>
</dbReference>
<feature type="compositionally biased region" description="Basic and acidic residues" evidence="12">
    <location>
        <begin position="372"/>
        <end position="384"/>
    </location>
</feature>
<dbReference type="InterPro" id="IPR011009">
    <property type="entry name" value="Kinase-like_dom_sf"/>
</dbReference>
<evidence type="ECO:0000256" key="9">
    <source>
        <dbReference type="ARBA" id="ARBA00023136"/>
    </source>
</evidence>
<feature type="compositionally biased region" description="Low complexity" evidence="12">
    <location>
        <begin position="439"/>
        <end position="454"/>
    </location>
</feature>
<feature type="compositionally biased region" description="Acidic residues" evidence="12">
    <location>
        <begin position="391"/>
        <end position="412"/>
    </location>
</feature>
<dbReference type="GO" id="GO:0005886">
    <property type="term" value="C:plasma membrane"/>
    <property type="evidence" value="ECO:0007669"/>
    <property type="project" value="UniProtKB-SubCell"/>
</dbReference>
<comment type="caution">
    <text evidence="14">The sequence shown here is derived from an EMBL/GenBank/DDBJ whole genome shotgun (WGS) entry which is preliminary data.</text>
</comment>
<dbReference type="GO" id="GO:0005524">
    <property type="term" value="F:ATP binding"/>
    <property type="evidence" value="ECO:0007669"/>
    <property type="project" value="UniProtKB-UniRule"/>
</dbReference>
<dbReference type="SMART" id="SM00220">
    <property type="entry name" value="S_TKc"/>
    <property type="match status" value="1"/>
</dbReference>
<dbReference type="CDD" id="cd14066">
    <property type="entry name" value="STKc_IRAK"/>
    <property type="match status" value="1"/>
</dbReference>
<evidence type="ECO:0000256" key="1">
    <source>
        <dbReference type="ARBA" id="ARBA00004193"/>
    </source>
</evidence>
<keyword evidence="4" id="KW-0723">Serine/threonine-protein kinase</keyword>
<evidence type="ECO:0000259" key="13">
    <source>
        <dbReference type="PROSITE" id="PS50011"/>
    </source>
</evidence>
<dbReference type="GO" id="GO:0090404">
    <property type="term" value="C:pollen tube tip"/>
    <property type="evidence" value="ECO:0007669"/>
    <property type="project" value="UniProtKB-ARBA"/>
</dbReference>
<dbReference type="GO" id="GO:0010183">
    <property type="term" value="P:pollen tube guidance"/>
    <property type="evidence" value="ECO:0007669"/>
    <property type="project" value="UniProtKB-ARBA"/>
</dbReference>
<dbReference type="FunFam" id="3.30.200.20:FF:000266">
    <property type="entry name" value="probable serine/threonine-protein kinase RLCKVII"/>
    <property type="match status" value="1"/>
</dbReference>
<dbReference type="Gene3D" id="1.10.510.10">
    <property type="entry name" value="Transferase(Phosphotransferase) domain 1"/>
    <property type="match status" value="1"/>
</dbReference>
<evidence type="ECO:0000256" key="4">
    <source>
        <dbReference type="ARBA" id="ARBA00022527"/>
    </source>
</evidence>
<keyword evidence="3" id="KW-1003">Cell membrane</keyword>
<feature type="binding site" evidence="11">
    <location>
        <position position="102"/>
    </location>
    <ligand>
        <name>ATP</name>
        <dbReference type="ChEBI" id="CHEBI:30616"/>
    </ligand>
</feature>
<dbReference type="PROSITE" id="PS00107">
    <property type="entry name" value="PROTEIN_KINASE_ATP"/>
    <property type="match status" value="1"/>
</dbReference>
<feature type="compositionally biased region" description="Low complexity" evidence="12">
    <location>
        <begin position="468"/>
        <end position="482"/>
    </location>
</feature>
<evidence type="ECO:0000256" key="10">
    <source>
        <dbReference type="ARBA" id="ARBA00023288"/>
    </source>
</evidence>
<evidence type="ECO:0000256" key="2">
    <source>
        <dbReference type="ARBA" id="ARBA00008684"/>
    </source>
</evidence>
<feature type="region of interest" description="Disordered" evidence="12">
    <location>
        <begin position="353"/>
        <end position="528"/>
    </location>
</feature>
<comment type="similarity">
    <text evidence="2">Belongs to the protein kinase superfamily. Ser/Thr protein kinase family.</text>
</comment>
<keyword evidence="9" id="KW-0472">Membrane</keyword>
<dbReference type="PANTHER" id="PTHR47985">
    <property type="entry name" value="OS07G0668900 PROTEIN"/>
    <property type="match status" value="1"/>
</dbReference>
<dbReference type="SUPFAM" id="SSF56112">
    <property type="entry name" value="Protein kinase-like (PK-like)"/>
    <property type="match status" value="1"/>
</dbReference>
<keyword evidence="10" id="KW-0449">Lipoprotein</keyword>
<keyword evidence="7" id="KW-0418">Kinase</keyword>
<evidence type="ECO:0000256" key="3">
    <source>
        <dbReference type="ARBA" id="ARBA00022475"/>
    </source>
</evidence>
<dbReference type="PROSITE" id="PS50011">
    <property type="entry name" value="PROTEIN_KINASE_DOM"/>
    <property type="match status" value="1"/>
</dbReference>
<dbReference type="EMBL" id="JAXQNO010000013">
    <property type="protein sequence ID" value="KAK4786229.1"/>
    <property type="molecule type" value="Genomic_DNA"/>
</dbReference>
<proteinExistence type="inferred from homology"/>
<feature type="domain" description="Protein kinase" evidence="13">
    <location>
        <begin position="73"/>
        <end position="349"/>
    </location>
</feature>
<keyword evidence="5" id="KW-0808">Transferase</keyword>
<feature type="compositionally biased region" description="Basic and acidic residues" evidence="12">
    <location>
        <begin position="508"/>
        <end position="519"/>
    </location>
</feature>
<evidence type="ECO:0000256" key="6">
    <source>
        <dbReference type="ARBA" id="ARBA00022741"/>
    </source>
</evidence>
<dbReference type="Proteomes" id="UP001346149">
    <property type="component" value="Unassembled WGS sequence"/>
</dbReference>